<reference evidence="12" key="1">
    <citation type="journal article" date="2018" name="J. ISSAAS">
        <title>The contribution of mitochondrial metagenomics to large-scale data mining and phylogenetic analysis of Coleoptera.</title>
        <authorList>
            <person name="Miller K."/>
            <person name="Linard B."/>
            <person name="Motyka M."/>
            <person name="Bocek M."/>
            <person name="Vogler A.P."/>
        </authorList>
    </citation>
    <scope>NUCLEOTIDE SEQUENCE</scope>
</reference>
<keyword evidence="6 11" id="KW-1133">Transmembrane helix</keyword>
<feature type="transmembrane region" description="Helical" evidence="11">
    <location>
        <begin position="54"/>
        <end position="79"/>
    </location>
</feature>
<keyword evidence="4 11" id="KW-0812">Transmembrane</keyword>
<gene>
    <name evidence="12" type="primary">nad4l</name>
</gene>
<evidence type="ECO:0000256" key="10">
    <source>
        <dbReference type="ARBA" id="ARBA00049551"/>
    </source>
</evidence>
<protein>
    <recommendedName>
        <fullName evidence="3">NADH-ubiquinone oxidoreductase chain 4L</fullName>
    </recommendedName>
    <alternativeName>
        <fullName evidence="9">NADH dehydrogenase subunit 4L</fullName>
    </alternativeName>
</protein>
<keyword evidence="5" id="KW-1278">Translocase</keyword>
<dbReference type="Gene3D" id="1.10.287.3510">
    <property type="match status" value="1"/>
</dbReference>
<feature type="transmembrane region" description="Helical" evidence="11">
    <location>
        <begin position="25"/>
        <end position="48"/>
    </location>
</feature>
<accession>A0A346RHW0</accession>
<dbReference type="Pfam" id="PF00420">
    <property type="entry name" value="Oxidored_q2"/>
    <property type="match status" value="1"/>
</dbReference>
<comment type="similarity">
    <text evidence="2">Belongs to the complex I subunit 4L family.</text>
</comment>
<evidence type="ECO:0000256" key="2">
    <source>
        <dbReference type="ARBA" id="ARBA00010519"/>
    </source>
</evidence>
<geneLocation type="mitochondrion" evidence="12"/>
<evidence type="ECO:0000256" key="4">
    <source>
        <dbReference type="ARBA" id="ARBA00022692"/>
    </source>
</evidence>
<evidence type="ECO:0000256" key="9">
    <source>
        <dbReference type="ARBA" id="ARBA00031586"/>
    </source>
</evidence>
<keyword evidence="8 11" id="KW-0472">Membrane</keyword>
<evidence type="ECO:0000256" key="6">
    <source>
        <dbReference type="ARBA" id="ARBA00022989"/>
    </source>
</evidence>
<evidence type="ECO:0000313" key="12">
    <source>
        <dbReference type="EMBL" id="AXS65657.1"/>
    </source>
</evidence>
<keyword evidence="12" id="KW-0496">Mitochondrion</keyword>
<comment type="catalytic activity">
    <reaction evidence="10">
        <text>a ubiquinone + NADH + 5 H(+)(in) = a ubiquinol + NAD(+) + 4 H(+)(out)</text>
        <dbReference type="Rhea" id="RHEA:29091"/>
        <dbReference type="Rhea" id="RHEA-COMP:9565"/>
        <dbReference type="Rhea" id="RHEA-COMP:9566"/>
        <dbReference type="ChEBI" id="CHEBI:15378"/>
        <dbReference type="ChEBI" id="CHEBI:16389"/>
        <dbReference type="ChEBI" id="CHEBI:17976"/>
        <dbReference type="ChEBI" id="CHEBI:57540"/>
        <dbReference type="ChEBI" id="CHEBI:57945"/>
        <dbReference type="EC" id="7.1.1.2"/>
    </reaction>
</comment>
<evidence type="ECO:0000256" key="3">
    <source>
        <dbReference type="ARBA" id="ARBA00016612"/>
    </source>
</evidence>
<proteinExistence type="inferred from homology"/>
<keyword evidence="7" id="KW-0520">NAD</keyword>
<evidence type="ECO:0000256" key="5">
    <source>
        <dbReference type="ARBA" id="ARBA00022967"/>
    </source>
</evidence>
<name>A0A346RHW0_9CUCU</name>
<dbReference type="EMBL" id="MG193426">
    <property type="protein sequence ID" value="AXS65657.1"/>
    <property type="molecule type" value="Genomic_DNA"/>
</dbReference>
<dbReference type="GO" id="GO:0008137">
    <property type="term" value="F:NADH dehydrogenase (ubiquinone) activity"/>
    <property type="evidence" value="ECO:0007669"/>
    <property type="project" value="UniProtKB-EC"/>
</dbReference>
<dbReference type="InterPro" id="IPR039428">
    <property type="entry name" value="NUOK/Mnh_C1-like"/>
</dbReference>
<evidence type="ECO:0000256" key="7">
    <source>
        <dbReference type="ARBA" id="ARBA00023027"/>
    </source>
</evidence>
<evidence type="ECO:0000256" key="8">
    <source>
        <dbReference type="ARBA" id="ARBA00023136"/>
    </source>
</evidence>
<organism evidence="12">
    <name type="scientific">Cucujoidea sp. 24 KM-2017</name>
    <dbReference type="NCBI Taxonomy" id="2219361"/>
    <lineage>
        <taxon>Eukaryota</taxon>
        <taxon>Metazoa</taxon>
        <taxon>Ecdysozoa</taxon>
        <taxon>Arthropoda</taxon>
        <taxon>Hexapoda</taxon>
        <taxon>Insecta</taxon>
        <taxon>Pterygota</taxon>
        <taxon>Neoptera</taxon>
        <taxon>Endopterygota</taxon>
        <taxon>Coleoptera</taxon>
        <taxon>Polyphaga</taxon>
        <taxon>Cucujiformia</taxon>
    </lineage>
</organism>
<comment type="subcellular location">
    <subcellularLocation>
        <location evidence="1">Membrane</location>
        <topology evidence="1">Multi-pass membrane protein</topology>
    </subcellularLocation>
</comment>
<evidence type="ECO:0000256" key="1">
    <source>
        <dbReference type="ARBA" id="ARBA00004141"/>
    </source>
</evidence>
<sequence length="94" mass="10790">MKILISGLFMILGGLLSFSMNRKHLLTMLLSLEFVILSLFLVIFNYLLILGNELYFSMVFMTLSVCEGVLGLSVLVLMIRTHGNDYFKSFNMLW</sequence>
<evidence type="ECO:0000256" key="11">
    <source>
        <dbReference type="SAM" id="Phobius"/>
    </source>
</evidence>
<dbReference type="AlphaFoldDB" id="A0A346RHW0"/>
<dbReference type="GO" id="GO:0016020">
    <property type="term" value="C:membrane"/>
    <property type="evidence" value="ECO:0007669"/>
    <property type="project" value="UniProtKB-SubCell"/>
</dbReference>